<protein>
    <recommendedName>
        <fullName evidence="2">Myb-like domain-containing protein</fullName>
    </recommendedName>
</protein>
<sequence length="377" mass="42529">MNHEVPQVTSTEYQRILVQSYPPPYLPSQHQQPQQQHQQQQTTQEYPQYGVSPILPMQMSAAEPQYTLAPSVDQNQMLAMQRPRQISTVASSHYSSPYHSPQATVYQHPGHNARKRSFHEDFDYDYQGLQLQTQGLPAGGGRHTPVEYFAPAGPSQLQQGFQQFQYPPSRRPSTQNSHSNRSTQSLPPPQTQPSQQHHHHRLPNQQPPNKMPRFSGSPADDDEDNDLGPASVVGQPGMPEPALRPKGPKLKFTPEDDALLVELKETKNLTWKQIADFFPGRSSGTLQVRYCTKLKAKTTIWTDDMVLKLRTAIQEYDNDRWRIISTKVGNGFSAGACREKALDLEVEDSTNTELYGPSTASNVLPQSRESMIMSEDM</sequence>
<evidence type="ECO:0000259" key="2">
    <source>
        <dbReference type="PROSITE" id="PS50090"/>
    </source>
</evidence>
<feature type="region of interest" description="Disordered" evidence="1">
    <location>
        <begin position="165"/>
        <end position="251"/>
    </location>
</feature>
<evidence type="ECO:0000313" key="4">
    <source>
        <dbReference type="Proteomes" id="UP000215127"/>
    </source>
</evidence>
<dbReference type="InterPro" id="IPR001005">
    <property type="entry name" value="SANT/Myb"/>
</dbReference>
<proteinExistence type="predicted"/>
<dbReference type="Pfam" id="PF13921">
    <property type="entry name" value="Myb_DNA-bind_6"/>
    <property type="match status" value="1"/>
</dbReference>
<dbReference type="SMART" id="SM00717">
    <property type="entry name" value="SANT"/>
    <property type="match status" value="2"/>
</dbReference>
<feature type="region of interest" description="Disordered" evidence="1">
    <location>
        <begin position="133"/>
        <end position="152"/>
    </location>
</feature>
<dbReference type="InterPro" id="IPR009057">
    <property type="entry name" value="Homeodomain-like_sf"/>
</dbReference>
<evidence type="ECO:0000256" key="1">
    <source>
        <dbReference type="SAM" id="MobiDB-lite"/>
    </source>
</evidence>
<dbReference type="CDD" id="cd00167">
    <property type="entry name" value="SANT"/>
    <property type="match status" value="2"/>
</dbReference>
<accession>A0A1X7RCA9</accession>
<dbReference type="AlphaFoldDB" id="A0A1X7RCA9"/>
<dbReference type="Proteomes" id="UP000215127">
    <property type="component" value="Chromosome 1"/>
</dbReference>
<feature type="compositionally biased region" description="Low complexity" evidence="1">
    <location>
        <begin position="27"/>
        <end position="46"/>
    </location>
</feature>
<name>A0A1X7RCA9_ZYMT9</name>
<reference evidence="3 4" key="1">
    <citation type="submission" date="2016-06" db="EMBL/GenBank/DDBJ databases">
        <authorList>
            <person name="Kjaerup R.B."/>
            <person name="Dalgaard T.S."/>
            <person name="Juul-Madsen H.R."/>
        </authorList>
    </citation>
    <scope>NUCLEOTIDE SEQUENCE [LARGE SCALE GENOMIC DNA]</scope>
</reference>
<dbReference type="STRING" id="1276538.A0A1X7RCA9"/>
<feature type="domain" description="Myb-like" evidence="2">
    <location>
        <begin position="244"/>
        <end position="294"/>
    </location>
</feature>
<organism evidence="3 4">
    <name type="scientific">Zymoseptoria tritici (strain ST99CH_3D7)</name>
    <dbReference type="NCBI Taxonomy" id="1276538"/>
    <lineage>
        <taxon>Eukaryota</taxon>
        <taxon>Fungi</taxon>
        <taxon>Dikarya</taxon>
        <taxon>Ascomycota</taxon>
        <taxon>Pezizomycotina</taxon>
        <taxon>Dothideomycetes</taxon>
        <taxon>Dothideomycetidae</taxon>
        <taxon>Mycosphaerellales</taxon>
        <taxon>Mycosphaerellaceae</taxon>
        <taxon>Zymoseptoria</taxon>
    </lineage>
</organism>
<dbReference type="EMBL" id="LT853692">
    <property type="protein sequence ID" value="SMQ45025.1"/>
    <property type="molecule type" value="Genomic_DNA"/>
</dbReference>
<dbReference type="SUPFAM" id="SSF46689">
    <property type="entry name" value="Homeodomain-like"/>
    <property type="match status" value="2"/>
</dbReference>
<feature type="region of interest" description="Disordered" evidence="1">
    <location>
        <begin position="1"/>
        <end position="46"/>
    </location>
</feature>
<dbReference type="Gene3D" id="1.10.10.60">
    <property type="entry name" value="Homeodomain-like"/>
    <property type="match status" value="1"/>
</dbReference>
<dbReference type="PROSITE" id="PS50090">
    <property type="entry name" value="MYB_LIKE"/>
    <property type="match status" value="1"/>
</dbReference>
<keyword evidence="4" id="KW-1185">Reference proteome</keyword>
<gene>
    <name evidence="3" type="ORF">ZT3D7_G169</name>
</gene>
<evidence type="ECO:0000313" key="3">
    <source>
        <dbReference type="EMBL" id="SMQ45025.1"/>
    </source>
</evidence>
<feature type="compositionally biased region" description="Polar residues" evidence="1">
    <location>
        <begin position="171"/>
        <end position="181"/>
    </location>
</feature>